<evidence type="ECO:0000313" key="2">
    <source>
        <dbReference type="Proteomes" id="UP000266673"/>
    </source>
</evidence>
<accession>A0A397V0H6</accession>
<gene>
    <name evidence="1" type="ORF">C2G38_2197923</name>
</gene>
<proteinExistence type="predicted"/>
<evidence type="ECO:0000313" key="1">
    <source>
        <dbReference type="EMBL" id="RIB13403.1"/>
    </source>
</evidence>
<dbReference type="OrthoDB" id="2333333at2759"/>
<dbReference type="EMBL" id="QKWP01000926">
    <property type="protein sequence ID" value="RIB13403.1"/>
    <property type="molecule type" value="Genomic_DNA"/>
</dbReference>
<protein>
    <submittedName>
        <fullName evidence="1">Uncharacterized protein</fullName>
    </submittedName>
</protein>
<dbReference type="AlphaFoldDB" id="A0A397V0H6"/>
<organism evidence="1 2">
    <name type="scientific">Gigaspora rosea</name>
    <dbReference type="NCBI Taxonomy" id="44941"/>
    <lineage>
        <taxon>Eukaryota</taxon>
        <taxon>Fungi</taxon>
        <taxon>Fungi incertae sedis</taxon>
        <taxon>Mucoromycota</taxon>
        <taxon>Glomeromycotina</taxon>
        <taxon>Glomeromycetes</taxon>
        <taxon>Diversisporales</taxon>
        <taxon>Gigasporaceae</taxon>
        <taxon>Gigaspora</taxon>
    </lineage>
</organism>
<comment type="caution">
    <text evidence="1">The sequence shown here is derived from an EMBL/GenBank/DDBJ whole genome shotgun (WGS) entry which is preliminary data.</text>
</comment>
<sequence length="90" mass="9741">MLPNSNVIINLPIKVGDQIVHPLPNTDVLKIATDITVQKGNNNPTGCNAPGLPAYQINIPINDIFYDPPTIGYSVGLAYKSSKIELELEL</sequence>
<reference evidence="1 2" key="1">
    <citation type="submission" date="2018-06" db="EMBL/GenBank/DDBJ databases">
        <title>Comparative genomics reveals the genomic features of Rhizophagus irregularis, R. cerebriforme, R. diaphanum and Gigaspora rosea, and their symbiotic lifestyle signature.</title>
        <authorList>
            <person name="Morin E."/>
            <person name="San Clemente H."/>
            <person name="Chen E.C.H."/>
            <person name="De La Providencia I."/>
            <person name="Hainaut M."/>
            <person name="Kuo A."/>
            <person name="Kohler A."/>
            <person name="Murat C."/>
            <person name="Tang N."/>
            <person name="Roy S."/>
            <person name="Loubradou J."/>
            <person name="Henrissat B."/>
            <person name="Grigoriev I.V."/>
            <person name="Corradi N."/>
            <person name="Roux C."/>
            <person name="Martin F.M."/>
        </authorList>
    </citation>
    <scope>NUCLEOTIDE SEQUENCE [LARGE SCALE GENOMIC DNA]</scope>
    <source>
        <strain evidence="1 2">DAOM 194757</strain>
    </source>
</reference>
<keyword evidence="2" id="KW-1185">Reference proteome</keyword>
<name>A0A397V0H6_9GLOM</name>
<dbReference type="Proteomes" id="UP000266673">
    <property type="component" value="Unassembled WGS sequence"/>
</dbReference>